<sequence>MGTLIPIIRKAERQIPNFDSWQTPLPKPFLDELFGRPMTAWSRTPAVISPDHIAMKDTSADQFFKLKKDKLRPHLPTQKSFVNTLLNLSPEDKGKITDDRLLEGMAMANRLAGVGFDPAVMPLPRQILEELLERVMAESELQALASQPIKKDTAPESKSSDLERKRQVAVQRAHLQLHPQLSPDQRAILSENVENMIDSWKESDPTSAFDPTMECMPVAFWEDIVGSDAKLQESTLKLNWKDLGDHHLNGSSESKANSAGRNAPAPTQTTMSDVDDLRLPGSKNGKDLPPMLPPIEISLVPPRKKGGEYLSRYRMR</sequence>
<evidence type="ECO:0000313" key="2">
    <source>
        <dbReference type="EMBL" id="KAF2870871.1"/>
    </source>
</evidence>
<proteinExistence type="predicted"/>
<gene>
    <name evidence="2" type="ORF">BDV95DRAFT_574801</name>
</gene>
<name>A0A7C8I8L0_9PLEO</name>
<dbReference type="EMBL" id="JAADJZ010000013">
    <property type="protein sequence ID" value="KAF2870871.1"/>
    <property type="molecule type" value="Genomic_DNA"/>
</dbReference>
<protein>
    <submittedName>
        <fullName evidence="2">Uncharacterized protein</fullName>
    </submittedName>
</protein>
<keyword evidence="3" id="KW-1185">Reference proteome</keyword>
<feature type="region of interest" description="Disordered" evidence="1">
    <location>
        <begin position="145"/>
        <end position="168"/>
    </location>
</feature>
<feature type="region of interest" description="Disordered" evidence="1">
    <location>
        <begin position="247"/>
        <end position="296"/>
    </location>
</feature>
<reference evidence="2 3" key="1">
    <citation type="submission" date="2020-01" db="EMBL/GenBank/DDBJ databases">
        <authorList>
            <consortium name="DOE Joint Genome Institute"/>
            <person name="Haridas S."/>
            <person name="Albert R."/>
            <person name="Binder M."/>
            <person name="Bloem J."/>
            <person name="Labutti K."/>
            <person name="Salamov A."/>
            <person name="Andreopoulos B."/>
            <person name="Baker S.E."/>
            <person name="Barry K."/>
            <person name="Bills G."/>
            <person name="Bluhm B.H."/>
            <person name="Cannon C."/>
            <person name="Castanera R."/>
            <person name="Culley D.E."/>
            <person name="Daum C."/>
            <person name="Ezra D."/>
            <person name="Gonzalez J.B."/>
            <person name="Henrissat B."/>
            <person name="Kuo A."/>
            <person name="Liang C."/>
            <person name="Lipzen A."/>
            <person name="Lutzoni F."/>
            <person name="Magnuson J."/>
            <person name="Mondo S."/>
            <person name="Nolan M."/>
            <person name="Ohm R."/>
            <person name="Pangilinan J."/>
            <person name="Park H.-J.H."/>
            <person name="Ramirez L."/>
            <person name="Alfaro M."/>
            <person name="Sun H."/>
            <person name="Tritt A."/>
            <person name="Yoshinaga Y."/>
            <person name="Zwiers L.-H.L."/>
            <person name="Turgeon B.G."/>
            <person name="Goodwin S.B."/>
            <person name="Spatafora J.W."/>
            <person name="Crous P.W."/>
            <person name="Grigoriev I.V."/>
        </authorList>
    </citation>
    <scope>NUCLEOTIDE SEQUENCE [LARGE SCALE GENOMIC DNA]</scope>
    <source>
        <strain evidence="2 3">CBS 611.86</strain>
    </source>
</reference>
<accession>A0A7C8I8L0</accession>
<evidence type="ECO:0000313" key="3">
    <source>
        <dbReference type="Proteomes" id="UP000481861"/>
    </source>
</evidence>
<evidence type="ECO:0000256" key="1">
    <source>
        <dbReference type="SAM" id="MobiDB-lite"/>
    </source>
</evidence>
<feature type="compositionally biased region" description="Polar residues" evidence="1">
    <location>
        <begin position="249"/>
        <end position="272"/>
    </location>
</feature>
<organism evidence="2 3">
    <name type="scientific">Massariosphaeria phaeospora</name>
    <dbReference type="NCBI Taxonomy" id="100035"/>
    <lineage>
        <taxon>Eukaryota</taxon>
        <taxon>Fungi</taxon>
        <taxon>Dikarya</taxon>
        <taxon>Ascomycota</taxon>
        <taxon>Pezizomycotina</taxon>
        <taxon>Dothideomycetes</taxon>
        <taxon>Pleosporomycetidae</taxon>
        <taxon>Pleosporales</taxon>
        <taxon>Pleosporales incertae sedis</taxon>
        <taxon>Massariosphaeria</taxon>
    </lineage>
</organism>
<dbReference type="Proteomes" id="UP000481861">
    <property type="component" value="Unassembled WGS sequence"/>
</dbReference>
<comment type="caution">
    <text evidence="2">The sequence shown here is derived from an EMBL/GenBank/DDBJ whole genome shotgun (WGS) entry which is preliminary data.</text>
</comment>
<feature type="compositionally biased region" description="Basic and acidic residues" evidence="1">
    <location>
        <begin position="149"/>
        <end position="166"/>
    </location>
</feature>
<dbReference type="AlphaFoldDB" id="A0A7C8I8L0"/>